<dbReference type="PROSITE" id="PS51094">
    <property type="entry name" value="PTS_EIIA_TYPE_2"/>
    <property type="match status" value="1"/>
</dbReference>
<keyword evidence="4" id="KW-0762">Sugar transport</keyword>
<dbReference type="FunFam" id="3.40.930.10:FF:000009">
    <property type="entry name" value="PTS system, fructose specific IIABC component"/>
    <property type="match status" value="1"/>
</dbReference>
<proteinExistence type="predicted"/>
<evidence type="ECO:0000256" key="3">
    <source>
        <dbReference type="ARBA" id="ARBA00022553"/>
    </source>
</evidence>
<name>A0A223HXN1_THETR</name>
<dbReference type="RefSeq" id="WP_094397132.1">
    <property type="nucleotide sequence ID" value="NZ_CP016893.1"/>
</dbReference>
<dbReference type="PANTHER" id="PTHR47738:SF2">
    <property type="entry name" value="PTS SYSTEM FRUCTOSE-LIKE EIIA COMPONENT"/>
    <property type="match status" value="1"/>
</dbReference>
<evidence type="ECO:0000256" key="4">
    <source>
        <dbReference type="ARBA" id="ARBA00022597"/>
    </source>
</evidence>
<gene>
    <name evidence="7" type="ORF">Thert_01139</name>
</gene>
<dbReference type="Gene3D" id="3.40.930.10">
    <property type="entry name" value="Mannitol-specific EII, Chain A"/>
    <property type="match status" value="1"/>
</dbReference>
<dbReference type="GO" id="GO:0008982">
    <property type="term" value="F:protein-N(PI)-phosphohistidine-sugar phosphotransferase activity"/>
    <property type="evidence" value="ECO:0007669"/>
    <property type="project" value="InterPro"/>
</dbReference>
<evidence type="ECO:0000256" key="2">
    <source>
        <dbReference type="ARBA" id="ARBA00022448"/>
    </source>
</evidence>
<dbReference type="InterPro" id="IPR016152">
    <property type="entry name" value="PTrfase/Anion_transptr"/>
</dbReference>
<organism evidence="7 8">
    <name type="scientific">Thermoanaerobacterium thermosaccharolyticum</name>
    <name type="common">Clostridium thermosaccharolyticum</name>
    <dbReference type="NCBI Taxonomy" id="1517"/>
    <lineage>
        <taxon>Bacteria</taxon>
        <taxon>Bacillati</taxon>
        <taxon>Bacillota</taxon>
        <taxon>Clostridia</taxon>
        <taxon>Thermoanaerobacterales</taxon>
        <taxon>Thermoanaerobacteraceae</taxon>
        <taxon>Thermoanaerobacterium</taxon>
    </lineage>
</organism>
<dbReference type="InterPro" id="IPR051541">
    <property type="entry name" value="PTS_SugarTrans_NitroReg"/>
</dbReference>
<evidence type="ECO:0000313" key="8">
    <source>
        <dbReference type="Proteomes" id="UP000214975"/>
    </source>
</evidence>
<evidence type="ECO:0000256" key="5">
    <source>
        <dbReference type="ARBA" id="ARBA00022679"/>
    </source>
</evidence>
<dbReference type="InterPro" id="IPR004715">
    <property type="entry name" value="PTS_IIA_fruc"/>
</dbReference>
<evidence type="ECO:0000313" key="7">
    <source>
        <dbReference type="EMBL" id="AST57239.1"/>
    </source>
</evidence>
<dbReference type="EMBL" id="CP016893">
    <property type="protein sequence ID" value="AST57239.1"/>
    <property type="molecule type" value="Genomic_DNA"/>
</dbReference>
<dbReference type="Pfam" id="PF00359">
    <property type="entry name" value="PTS_EIIA_2"/>
    <property type="match status" value="1"/>
</dbReference>
<dbReference type="PROSITE" id="PS00372">
    <property type="entry name" value="PTS_EIIA_TYPE_2_HIS"/>
    <property type="match status" value="1"/>
</dbReference>
<evidence type="ECO:0000256" key="6">
    <source>
        <dbReference type="ARBA" id="ARBA00022683"/>
    </source>
</evidence>
<accession>A0A223HXN1</accession>
<dbReference type="InterPro" id="IPR002178">
    <property type="entry name" value="PTS_EIIA_type-2_dom"/>
</dbReference>
<sequence>MIEEILDKDMMIFDLKSNDKLSVLKELIKPLAAKGAIDDEDKFLDVVLKREEEYSTGIGMGVAIPHGKSSLVKKASLVFGKSKEGIDYNSMDGKPAHLFFLIAAPENSDNLHLKILAKLSRSLMHEEVREELNKAETYEDVVNAFKKYE</sequence>
<keyword evidence="2" id="KW-0813">Transport</keyword>
<dbReference type="PANTHER" id="PTHR47738">
    <property type="entry name" value="PTS SYSTEM FRUCTOSE-LIKE EIIA COMPONENT-RELATED"/>
    <property type="match status" value="1"/>
</dbReference>
<dbReference type="GO" id="GO:0005737">
    <property type="term" value="C:cytoplasm"/>
    <property type="evidence" value="ECO:0007669"/>
    <property type="project" value="UniProtKB-SubCell"/>
</dbReference>
<protein>
    <submittedName>
        <fullName evidence="7">PTS IIA-like nitrogen-regulatory protein</fullName>
    </submittedName>
</protein>
<dbReference type="GO" id="GO:0009401">
    <property type="term" value="P:phosphoenolpyruvate-dependent sugar phosphotransferase system"/>
    <property type="evidence" value="ECO:0007669"/>
    <property type="project" value="UniProtKB-KW"/>
</dbReference>
<dbReference type="GO" id="GO:0016020">
    <property type="term" value="C:membrane"/>
    <property type="evidence" value="ECO:0007669"/>
    <property type="project" value="InterPro"/>
</dbReference>
<keyword evidence="5" id="KW-0808">Transferase</keyword>
<reference evidence="7 8" key="1">
    <citation type="submission" date="2016-08" db="EMBL/GenBank/DDBJ databases">
        <title>A novel genetic cassette of butanologenic Thermoanaerobacterium thermosaccharolyticum that directly convert cellulose to butanol.</title>
        <authorList>
            <person name="Li T."/>
            <person name="He J."/>
        </authorList>
    </citation>
    <scope>NUCLEOTIDE SEQUENCE [LARGE SCALE GENOMIC DNA]</scope>
    <source>
        <strain evidence="7 8">TG57</strain>
    </source>
</reference>
<evidence type="ECO:0000256" key="1">
    <source>
        <dbReference type="ARBA" id="ARBA00004496"/>
    </source>
</evidence>
<comment type="subcellular location">
    <subcellularLocation>
        <location evidence="1">Cytoplasm</location>
    </subcellularLocation>
</comment>
<dbReference type="NCBIfam" id="TIGR00848">
    <property type="entry name" value="fruA"/>
    <property type="match status" value="1"/>
</dbReference>
<keyword evidence="6" id="KW-0598">Phosphotransferase system</keyword>
<dbReference type="AlphaFoldDB" id="A0A223HXN1"/>
<dbReference type="Proteomes" id="UP000214975">
    <property type="component" value="Chromosome"/>
</dbReference>
<dbReference type="CDD" id="cd00211">
    <property type="entry name" value="PTS_IIA_fru"/>
    <property type="match status" value="1"/>
</dbReference>
<dbReference type="SUPFAM" id="SSF55804">
    <property type="entry name" value="Phoshotransferase/anion transport protein"/>
    <property type="match status" value="1"/>
</dbReference>
<keyword evidence="3" id="KW-0597">Phosphoprotein</keyword>